<sequence length="250" mass="28291">MQSPHKDEWLEAERNRVDKVYTVKKALQAVPAPPPRAIELPGKWVYAVRKDNDGLVTESELIGSYLATGRSLVLFFTKTENMHLMFLSMAAILTWPVLMQWDVIMAYLNAAIDGRILLMRQPSSHEKYGPNGEELVADLSSLIWPTPSSLLMARALHKQSAKAWLPTEGLVGFLDAFIADTEDNKSTEGYVWFCGGAPVSWTSRRKRSRLNQALWLNIDQWTLLCVKDSIRPSWPLAWASCSRQIKMVTT</sequence>
<proteinExistence type="predicted"/>
<evidence type="ECO:0000313" key="2">
    <source>
        <dbReference type="Proteomes" id="UP001148312"/>
    </source>
</evidence>
<accession>A0A9W9XHC8</accession>
<dbReference type="AlphaFoldDB" id="A0A9W9XHC8"/>
<dbReference type="EMBL" id="JAPWDQ010000002">
    <property type="protein sequence ID" value="KAJ5492560.1"/>
    <property type="molecule type" value="Genomic_DNA"/>
</dbReference>
<organism evidence="1 2">
    <name type="scientific">Penicillium diatomitis</name>
    <dbReference type="NCBI Taxonomy" id="2819901"/>
    <lineage>
        <taxon>Eukaryota</taxon>
        <taxon>Fungi</taxon>
        <taxon>Dikarya</taxon>
        <taxon>Ascomycota</taxon>
        <taxon>Pezizomycotina</taxon>
        <taxon>Eurotiomycetes</taxon>
        <taxon>Eurotiomycetidae</taxon>
        <taxon>Eurotiales</taxon>
        <taxon>Aspergillaceae</taxon>
        <taxon>Penicillium</taxon>
    </lineage>
</organism>
<protein>
    <recommendedName>
        <fullName evidence="3">Reverse transcriptase Ty1/copia-type domain-containing protein</fullName>
    </recommendedName>
</protein>
<comment type="caution">
    <text evidence="1">The sequence shown here is derived from an EMBL/GenBank/DDBJ whole genome shotgun (WGS) entry which is preliminary data.</text>
</comment>
<dbReference type="Proteomes" id="UP001148312">
    <property type="component" value="Unassembled WGS sequence"/>
</dbReference>
<evidence type="ECO:0000313" key="1">
    <source>
        <dbReference type="EMBL" id="KAJ5492560.1"/>
    </source>
</evidence>
<reference evidence="1" key="1">
    <citation type="submission" date="2022-12" db="EMBL/GenBank/DDBJ databases">
        <authorList>
            <person name="Petersen C."/>
        </authorList>
    </citation>
    <scope>NUCLEOTIDE SEQUENCE</scope>
    <source>
        <strain evidence="1">IBT 30728</strain>
    </source>
</reference>
<dbReference type="RefSeq" id="XP_056792940.1">
    <property type="nucleotide sequence ID" value="XM_056930909.1"/>
</dbReference>
<gene>
    <name evidence="1" type="ORF">N7539_001306</name>
</gene>
<reference evidence="1" key="2">
    <citation type="journal article" date="2023" name="IMA Fungus">
        <title>Comparative genomic study of the Penicillium genus elucidates a diverse pangenome and 15 lateral gene transfer events.</title>
        <authorList>
            <person name="Petersen C."/>
            <person name="Sorensen T."/>
            <person name="Nielsen M.R."/>
            <person name="Sondergaard T.E."/>
            <person name="Sorensen J.L."/>
            <person name="Fitzpatrick D.A."/>
            <person name="Frisvad J.C."/>
            <person name="Nielsen K.L."/>
        </authorList>
    </citation>
    <scope>NUCLEOTIDE SEQUENCE</scope>
    <source>
        <strain evidence="1">IBT 30728</strain>
    </source>
</reference>
<keyword evidence="2" id="KW-1185">Reference proteome</keyword>
<dbReference type="GeneID" id="81621158"/>
<name>A0A9W9XHC8_9EURO</name>
<evidence type="ECO:0008006" key="3">
    <source>
        <dbReference type="Google" id="ProtNLM"/>
    </source>
</evidence>